<reference evidence="1" key="1">
    <citation type="submission" date="2015-06" db="UniProtKB">
        <authorList>
            <consortium name="EnsemblPlants"/>
        </authorList>
    </citation>
    <scope>IDENTIFICATION</scope>
</reference>
<dbReference type="OMA" id="ACCKAKA"/>
<sequence length="83" mass="9094">MWGLGVRVRRGPVLPLVGRLSLGSACCKAKAWPYSLVSSPRVSSRFTVSAVGSSQPRIEEREQIIDTKAMFRGGKVEKLEESC</sequence>
<dbReference type="Gramene" id="ORGLA02G0254800.1">
    <property type="protein sequence ID" value="ORGLA02G0254800.1"/>
    <property type="gene ID" value="ORGLA02G0254800"/>
</dbReference>
<dbReference type="Proteomes" id="UP000007306">
    <property type="component" value="Chromosome 2"/>
</dbReference>
<reference evidence="1 2" key="2">
    <citation type="submission" date="2018-04" db="EMBL/GenBank/DDBJ databases">
        <title>OglaRS2 (Oryza glaberrima Reference Sequence Version 2).</title>
        <authorList>
            <person name="Zhang J."/>
            <person name="Kudrna D."/>
            <person name="Lee S."/>
            <person name="Talag J."/>
            <person name="Rajasekar S."/>
            <person name="Wing R.A."/>
        </authorList>
    </citation>
    <scope>NUCLEOTIDE SEQUENCE [LARGE SCALE GENOMIC DNA]</scope>
    <source>
        <strain evidence="1 2">cv. IRGC 96717</strain>
    </source>
</reference>
<organism evidence="1 2">
    <name type="scientific">Oryza glaberrima</name>
    <name type="common">African rice</name>
    <dbReference type="NCBI Taxonomy" id="4538"/>
    <lineage>
        <taxon>Eukaryota</taxon>
        <taxon>Viridiplantae</taxon>
        <taxon>Streptophyta</taxon>
        <taxon>Embryophyta</taxon>
        <taxon>Tracheophyta</taxon>
        <taxon>Spermatophyta</taxon>
        <taxon>Magnoliopsida</taxon>
        <taxon>Liliopsida</taxon>
        <taxon>Poales</taxon>
        <taxon>Poaceae</taxon>
        <taxon>BOP clade</taxon>
        <taxon>Oryzoideae</taxon>
        <taxon>Oryzeae</taxon>
        <taxon>Oryzinae</taxon>
        <taxon>Oryza</taxon>
    </lineage>
</organism>
<dbReference type="EnsemblPlants" id="ORGLA02G0254800.1">
    <property type="protein sequence ID" value="ORGLA02G0254800.1"/>
    <property type="gene ID" value="ORGLA02G0254800"/>
</dbReference>
<protein>
    <submittedName>
        <fullName evidence="1">Uncharacterized protein</fullName>
    </submittedName>
</protein>
<dbReference type="HOGENOM" id="CLU_2546668_0_0_1"/>
<evidence type="ECO:0000313" key="2">
    <source>
        <dbReference type="Proteomes" id="UP000007306"/>
    </source>
</evidence>
<keyword evidence="2" id="KW-1185">Reference proteome</keyword>
<name>I1P3J2_ORYGL</name>
<dbReference type="AlphaFoldDB" id="I1P3J2"/>
<proteinExistence type="predicted"/>
<evidence type="ECO:0000313" key="1">
    <source>
        <dbReference type="EnsemblPlants" id="ORGLA02G0254800.1"/>
    </source>
</evidence>
<accession>I1P3J2</accession>